<keyword evidence="5 6" id="KW-0560">Oxidoreductase</keyword>
<dbReference type="FunFam" id="1.20.140.10:FF:000001">
    <property type="entry name" value="Acyl-CoA dehydrogenase"/>
    <property type="match status" value="1"/>
</dbReference>
<evidence type="ECO:0000259" key="9">
    <source>
        <dbReference type="Pfam" id="PF02771"/>
    </source>
</evidence>
<dbReference type="Pfam" id="PF02771">
    <property type="entry name" value="Acyl-CoA_dh_N"/>
    <property type="match status" value="1"/>
</dbReference>
<evidence type="ECO:0000259" key="7">
    <source>
        <dbReference type="Pfam" id="PF00441"/>
    </source>
</evidence>
<keyword evidence="4 6" id="KW-0274">FAD</keyword>
<evidence type="ECO:0000313" key="10">
    <source>
        <dbReference type="EMBL" id="QDE33700.1"/>
    </source>
</evidence>
<evidence type="ECO:0000256" key="4">
    <source>
        <dbReference type="ARBA" id="ARBA00022827"/>
    </source>
</evidence>
<dbReference type="Gene3D" id="1.10.540.10">
    <property type="entry name" value="Acyl-CoA dehydrogenase/oxidase, N-terminal domain"/>
    <property type="match status" value="1"/>
</dbReference>
<evidence type="ECO:0000256" key="2">
    <source>
        <dbReference type="ARBA" id="ARBA00009347"/>
    </source>
</evidence>
<dbReference type="FunFam" id="2.40.110.10:FF:000002">
    <property type="entry name" value="Acyl-CoA dehydrogenase fadE12"/>
    <property type="match status" value="1"/>
</dbReference>
<dbReference type="InterPro" id="IPR013786">
    <property type="entry name" value="AcylCoA_DH/ox_N"/>
</dbReference>
<proteinExistence type="inferred from homology"/>
<dbReference type="OrthoDB" id="2769798at2"/>
<dbReference type="GO" id="GO:0003995">
    <property type="term" value="F:acyl-CoA dehydrogenase activity"/>
    <property type="evidence" value="ECO:0007669"/>
    <property type="project" value="InterPro"/>
</dbReference>
<dbReference type="SUPFAM" id="SSF56645">
    <property type="entry name" value="Acyl-CoA dehydrogenase NM domain-like"/>
    <property type="match status" value="1"/>
</dbReference>
<evidence type="ECO:0000313" key="11">
    <source>
        <dbReference type="Proteomes" id="UP000316125"/>
    </source>
</evidence>
<protein>
    <submittedName>
        <fullName evidence="10">Acyl-CoA dehydrogenase</fullName>
    </submittedName>
</protein>
<dbReference type="Pfam" id="PF00441">
    <property type="entry name" value="Acyl-CoA_dh_1"/>
    <property type="match status" value="1"/>
</dbReference>
<evidence type="ECO:0000256" key="1">
    <source>
        <dbReference type="ARBA" id="ARBA00001974"/>
    </source>
</evidence>
<dbReference type="Gene3D" id="2.40.110.10">
    <property type="entry name" value="Butyryl-CoA Dehydrogenase, subunit A, domain 2"/>
    <property type="match status" value="1"/>
</dbReference>
<dbReference type="PANTHER" id="PTHR43884:SF12">
    <property type="entry name" value="ISOVALERYL-COA DEHYDROGENASE, MITOCHONDRIAL-RELATED"/>
    <property type="match status" value="1"/>
</dbReference>
<feature type="domain" description="Acyl-CoA dehydrogenase/oxidase N-terminal" evidence="9">
    <location>
        <begin position="8"/>
        <end position="123"/>
    </location>
</feature>
<evidence type="ECO:0000256" key="6">
    <source>
        <dbReference type="RuleBase" id="RU362125"/>
    </source>
</evidence>
<dbReference type="InterPro" id="IPR036250">
    <property type="entry name" value="AcylCo_DH-like_C"/>
</dbReference>
<dbReference type="InterPro" id="IPR006089">
    <property type="entry name" value="Acyl-CoA_DH_CS"/>
</dbReference>
<comment type="cofactor">
    <cofactor evidence="1 6">
        <name>FAD</name>
        <dbReference type="ChEBI" id="CHEBI:57692"/>
    </cofactor>
</comment>
<name>A0A4Y5YLM1_9MICO</name>
<evidence type="ECO:0000256" key="3">
    <source>
        <dbReference type="ARBA" id="ARBA00022630"/>
    </source>
</evidence>
<reference evidence="10 11" key="1">
    <citation type="submission" date="2019-06" db="EMBL/GenBank/DDBJ databases">
        <title>Complete genome of Microbacterium foliorum M2.</title>
        <authorList>
            <person name="Cao G."/>
        </authorList>
    </citation>
    <scope>NUCLEOTIDE SEQUENCE [LARGE SCALE GENOMIC DNA]</scope>
    <source>
        <strain evidence="10 11">M2</strain>
    </source>
</reference>
<dbReference type="Proteomes" id="UP000316125">
    <property type="component" value="Chromosome"/>
</dbReference>
<feature type="domain" description="Acyl-CoA dehydrogenase/oxidase C-terminal" evidence="7">
    <location>
        <begin position="235"/>
        <end position="383"/>
    </location>
</feature>
<dbReference type="SUPFAM" id="SSF47203">
    <property type="entry name" value="Acyl-CoA dehydrogenase C-terminal domain-like"/>
    <property type="match status" value="1"/>
</dbReference>
<dbReference type="InterPro" id="IPR046373">
    <property type="entry name" value="Acyl-CoA_Oxase/DH_mid-dom_sf"/>
</dbReference>
<dbReference type="InterPro" id="IPR037069">
    <property type="entry name" value="AcylCoA_DH/ox_N_sf"/>
</dbReference>
<dbReference type="Pfam" id="PF02770">
    <property type="entry name" value="Acyl-CoA_dh_M"/>
    <property type="match status" value="1"/>
</dbReference>
<comment type="similarity">
    <text evidence="2 6">Belongs to the acyl-CoA dehydrogenase family.</text>
</comment>
<dbReference type="InterPro" id="IPR009100">
    <property type="entry name" value="AcylCoA_DH/oxidase_NM_dom_sf"/>
</dbReference>
<dbReference type="InterPro" id="IPR009075">
    <property type="entry name" value="AcylCo_DH/oxidase_C"/>
</dbReference>
<dbReference type="GO" id="GO:0050660">
    <property type="term" value="F:flavin adenine dinucleotide binding"/>
    <property type="evidence" value="ECO:0007669"/>
    <property type="project" value="InterPro"/>
</dbReference>
<dbReference type="Gene3D" id="1.20.140.10">
    <property type="entry name" value="Butyryl-CoA Dehydrogenase, subunit A, domain 3"/>
    <property type="match status" value="1"/>
</dbReference>
<feature type="domain" description="Acyl-CoA oxidase/dehydrogenase middle" evidence="8">
    <location>
        <begin position="127"/>
        <end position="222"/>
    </location>
</feature>
<organism evidence="10 11">
    <name type="scientific">Microbacterium foliorum</name>
    <dbReference type="NCBI Taxonomy" id="104336"/>
    <lineage>
        <taxon>Bacteria</taxon>
        <taxon>Bacillati</taxon>
        <taxon>Actinomycetota</taxon>
        <taxon>Actinomycetes</taxon>
        <taxon>Micrococcales</taxon>
        <taxon>Microbacteriaceae</taxon>
        <taxon>Microbacterium</taxon>
    </lineage>
</organism>
<dbReference type="PROSITE" id="PS00073">
    <property type="entry name" value="ACYL_COA_DH_2"/>
    <property type="match status" value="1"/>
</dbReference>
<sequence length="387" mass="42487">MERDIYEEDHEAFRDLVKDFVKRHVNNEAIERWDAAGEIDRATMLAAGEAGLIGLSVPEEFGGAGMLQDYRFRTIVMEEVIASGAGSLAGAFGIQDDLAVPYLVHMGTQEQKEKWLPRMATGEVLGALAMTDPGAGSDLRGIKTNAKKVEGGYILNGAKTFISSGSTADVVVTFVKTGEGNRPDAFSLLLVEKGMEGFDQGKKLSKMGFHGWDTAELSFTDVFIPDENLISGKEGQGFIQLMLNLPLERLSIGVAAAAAAQAALDWTVAYTKDREAFGERIADFQNTRFRLADMAATTDAMWAYIDRALLAYKNSTLTAEDAAKVKFWATEREWEVLDIGVQLHGGYGYIMEYPIARAFTDARVHRIYGGTNEIMRDLVGRQIVGKR</sequence>
<dbReference type="AlphaFoldDB" id="A0A4Y5YLM1"/>
<evidence type="ECO:0000259" key="8">
    <source>
        <dbReference type="Pfam" id="PF02770"/>
    </source>
</evidence>
<dbReference type="PIRSF" id="PIRSF016578">
    <property type="entry name" value="HsaA"/>
    <property type="match status" value="1"/>
</dbReference>
<dbReference type="EMBL" id="CP041040">
    <property type="protein sequence ID" value="QDE33700.1"/>
    <property type="molecule type" value="Genomic_DNA"/>
</dbReference>
<gene>
    <name evidence="10" type="ORF">FIV50_02135</name>
</gene>
<dbReference type="PANTHER" id="PTHR43884">
    <property type="entry name" value="ACYL-COA DEHYDROGENASE"/>
    <property type="match status" value="1"/>
</dbReference>
<accession>A0A4Y5YLM1</accession>
<dbReference type="RefSeq" id="WP_140035989.1">
    <property type="nucleotide sequence ID" value="NZ_CP041040.1"/>
</dbReference>
<evidence type="ECO:0000256" key="5">
    <source>
        <dbReference type="ARBA" id="ARBA00023002"/>
    </source>
</evidence>
<dbReference type="InterPro" id="IPR006091">
    <property type="entry name" value="Acyl-CoA_Oxase/DH_mid-dom"/>
</dbReference>
<keyword evidence="3 6" id="KW-0285">Flavoprotein</keyword>